<proteinExistence type="predicted"/>
<sequence>MRPIFGHELELFLFKKSKGCGERCSDHPSIVCGLASSSFIDAFSAMQTKEVGRFES</sequence>
<gene>
    <name evidence="1" type="ORF">COOX1_3004</name>
</gene>
<protein>
    <submittedName>
        <fullName evidence="1">Uncharacterized protein</fullName>
    </submittedName>
</protein>
<reference evidence="1 2" key="1">
    <citation type="submission" date="2020-04" db="EMBL/GenBank/DDBJ databases">
        <authorList>
            <person name="Hogendoorn C."/>
        </authorList>
    </citation>
    <scope>NUCLEOTIDE SEQUENCE [LARGE SCALE GENOMIC DNA]</scope>
    <source>
        <strain evidence="1">COOX1</strain>
    </source>
</reference>
<evidence type="ECO:0000313" key="2">
    <source>
        <dbReference type="Proteomes" id="UP000502196"/>
    </source>
</evidence>
<accession>A0A6F9EDT5</accession>
<dbReference type="AlphaFoldDB" id="A0A6F9EDT5"/>
<organism evidence="1 2">
    <name type="scientific">Kyrpidia spormannii</name>
    <dbReference type="NCBI Taxonomy" id="2055160"/>
    <lineage>
        <taxon>Bacteria</taxon>
        <taxon>Bacillati</taxon>
        <taxon>Bacillota</taxon>
        <taxon>Bacilli</taxon>
        <taxon>Bacillales</taxon>
        <taxon>Alicyclobacillaceae</taxon>
        <taxon>Kyrpidia</taxon>
    </lineage>
</organism>
<evidence type="ECO:0000313" key="1">
    <source>
        <dbReference type="EMBL" id="CAB3395624.1"/>
    </source>
</evidence>
<dbReference type="EMBL" id="LR792683">
    <property type="protein sequence ID" value="CAB3395624.1"/>
    <property type="molecule type" value="Genomic_DNA"/>
</dbReference>
<name>A0A6F9EDT5_9BACL</name>
<dbReference type="Proteomes" id="UP000502196">
    <property type="component" value="Chromosome"/>
</dbReference>